<dbReference type="EMBL" id="CM009757">
    <property type="protein sequence ID" value="PUZ39695.1"/>
    <property type="molecule type" value="Genomic_DNA"/>
</dbReference>
<protein>
    <submittedName>
        <fullName evidence="1">Uncharacterized protein</fullName>
    </submittedName>
</protein>
<accession>A0A2T7C8N8</accession>
<evidence type="ECO:0000313" key="2">
    <source>
        <dbReference type="Proteomes" id="UP000244336"/>
    </source>
</evidence>
<dbReference type="AlphaFoldDB" id="A0A2T7C8N8"/>
<name>A0A2T7C8N8_9POAL</name>
<organism evidence="1 2">
    <name type="scientific">Panicum hallii var. hallii</name>
    <dbReference type="NCBI Taxonomy" id="1504633"/>
    <lineage>
        <taxon>Eukaryota</taxon>
        <taxon>Viridiplantae</taxon>
        <taxon>Streptophyta</taxon>
        <taxon>Embryophyta</taxon>
        <taxon>Tracheophyta</taxon>
        <taxon>Spermatophyta</taxon>
        <taxon>Magnoliopsida</taxon>
        <taxon>Liliopsida</taxon>
        <taxon>Poales</taxon>
        <taxon>Poaceae</taxon>
        <taxon>PACMAD clade</taxon>
        <taxon>Panicoideae</taxon>
        <taxon>Panicodae</taxon>
        <taxon>Paniceae</taxon>
        <taxon>Panicinae</taxon>
        <taxon>Panicum</taxon>
        <taxon>Panicum sect. Panicum</taxon>
    </lineage>
</organism>
<dbReference type="Gramene" id="PUZ39695">
    <property type="protein sequence ID" value="PUZ39695"/>
    <property type="gene ID" value="GQ55_9G355600"/>
</dbReference>
<evidence type="ECO:0000313" key="1">
    <source>
        <dbReference type="EMBL" id="PUZ39695.1"/>
    </source>
</evidence>
<proteinExistence type="predicted"/>
<sequence length="92" mass="10689">MQGHNMRSRRGCNSWRMQMQPTSSWRMEKSKLKLVILRLRLSLSPSLGLRRLSREEVMAAILLASKMQECKCMCESGAKSYILHLYSILVIM</sequence>
<gene>
    <name evidence="1" type="ORF">GQ55_9G355600</name>
</gene>
<dbReference type="Proteomes" id="UP000244336">
    <property type="component" value="Chromosome 9"/>
</dbReference>
<reference evidence="1 2" key="1">
    <citation type="submission" date="2018-04" db="EMBL/GenBank/DDBJ databases">
        <title>WGS assembly of Panicum hallii var. hallii HAL2.</title>
        <authorList>
            <person name="Lovell J."/>
            <person name="Jenkins J."/>
            <person name="Lowry D."/>
            <person name="Mamidi S."/>
            <person name="Sreedasyam A."/>
            <person name="Weng X."/>
            <person name="Barry K."/>
            <person name="Bonette J."/>
            <person name="Campitelli B."/>
            <person name="Daum C."/>
            <person name="Gordon S."/>
            <person name="Gould B."/>
            <person name="Lipzen A."/>
            <person name="MacQueen A."/>
            <person name="Palacio-Mejia J."/>
            <person name="Plott C."/>
            <person name="Shakirov E."/>
            <person name="Shu S."/>
            <person name="Yoshinaga Y."/>
            <person name="Zane M."/>
            <person name="Rokhsar D."/>
            <person name="Grimwood J."/>
            <person name="Schmutz J."/>
            <person name="Juenger T."/>
        </authorList>
    </citation>
    <scope>NUCLEOTIDE SEQUENCE [LARGE SCALE GENOMIC DNA]</scope>
    <source>
        <strain evidence="2">cv. HAL2</strain>
    </source>
</reference>
<keyword evidence="2" id="KW-1185">Reference proteome</keyword>